<protein>
    <submittedName>
        <fullName evidence="1">Uncharacterized protein</fullName>
    </submittedName>
</protein>
<evidence type="ECO:0000313" key="2">
    <source>
        <dbReference type="Proteomes" id="UP000276133"/>
    </source>
</evidence>
<gene>
    <name evidence="1" type="ORF">BpHYR1_029428</name>
</gene>
<accession>A0A3M7Q1P2</accession>
<dbReference type="Proteomes" id="UP000276133">
    <property type="component" value="Unassembled WGS sequence"/>
</dbReference>
<organism evidence="1 2">
    <name type="scientific">Brachionus plicatilis</name>
    <name type="common">Marine rotifer</name>
    <name type="synonym">Brachionus muelleri</name>
    <dbReference type="NCBI Taxonomy" id="10195"/>
    <lineage>
        <taxon>Eukaryota</taxon>
        <taxon>Metazoa</taxon>
        <taxon>Spiralia</taxon>
        <taxon>Gnathifera</taxon>
        <taxon>Rotifera</taxon>
        <taxon>Eurotatoria</taxon>
        <taxon>Monogononta</taxon>
        <taxon>Pseudotrocha</taxon>
        <taxon>Ploima</taxon>
        <taxon>Brachionidae</taxon>
        <taxon>Brachionus</taxon>
    </lineage>
</organism>
<dbReference type="EMBL" id="REGN01007942">
    <property type="protein sequence ID" value="RNA04858.1"/>
    <property type="molecule type" value="Genomic_DNA"/>
</dbReference>
<keyword evidence="2" id="KW-1185">Reference proteome</keyword>
<evidence type="ECO:0000313" key="1">
    <source>
        <dbReference type="EMBL" id="RNA04858.1"/>
    </source>
</evidence>
<sequence length="86" mass="10276">MSFQIFGALALYLAKIKLDKNYEKDLKNKCAGKRKGQEFFKVQLQPRACFVLIKIILKKLPGYLNLVLFNFFEKLEMKEIIMRFFY</sequence>
<proteinExistence type="predicted"/>
<comment type="caution">
    <text evidence="1">The sequence shown here is derived from an EMBL/GenBank/DDBJ whole genome shotgun (WGS) entry which is preliminary data.</text>
</comment>
<name>A0A3M7Q1P2_BRAPC</name>
<dbReference type="AlphaFoldDB" id="A0A3M7Q1P2"/>
<reference evidence="1 2" key="1">
    <citation type="journal article" date="2018" name="Sci. Rep.">
        <title>Genomic signatures of local adaptation to the degree of environmental predictability in rotifers.</title>
        <authorList>
            <person name="Franch-Gras L."/>
            <person name="Hahn C."/>
            <person name="Garcia-Roger E.M."/>
            <person name="Carmona M.J."/>
            <person name="Serra M."/>
            <person name="Gomez A."/>
        </authorList>
    </citation>
    <scope>NUCLEOTIDE SEQUENCE [LARGE SCALE GENOMIC DNA]</scope>
    <source>
        <strain evidence="1">HYR1</strain>
    </source>
</reference>